<dbReference type="InterPro" id="IPR001648">
    <property type="entry name" value="Ribosomal_bS18"/>
</dbReference>
<dbReference type="STRING" id="1314778.A0A5C3PS43"/>
<proteinExistence type="inferred from homology"/>
<keyword evidence="2" id="KW-0689">Ribosomal protein</keyword>
<gene>
    <name evidence="5" type="ORF">K466DRAFT_595460</name>
</gene>
<dbReference type="GO" id="GO:0032543">
    <property type="term" value="P:mitochondrial translation"/>
    <property type="evidence" value="ECO:0007669"/>
    <property type="project" value="TreeGrafter"/>
</dbReference>
<dbReference type="EMBL" id="ML211003">
    <property type="protein sequence ID" value="TFK92221.1"/>
    <property type="molecule type" value="Genomic_DNA"/>
</dbReference>
<dbReference type="InterPro" id="IPR036870">
    <property type="entry name" value="Ribosomal_bS18_sf"/>
</dbReference>
<evidence type="ECO:0000256" key="3">
    <source>
        <dbReference type="ARBA" id="ARBA00023274"/>
    </source>
</evidence>
<dbReference type="AlphaFoldDB" id="A0A5C3PS43"/>
<evidence type="ECO:0000256" key="1">
    <source>
        <dbReference type="ARBA" id="ARBA00005589"/>
    </source>
</evidence>
<evidence type="ECO:0000256" key="4">
    <source>
        <dbReference type="ARBA" id="ARBA00035264"/>
    </source>
</evidence>
<evidence type="ECO:0000256" key="2">
    <source>
        <dbReference type="ARBA" id="ARBA00022980"/>
    </source>
</evidence>
<comment type="similarity">
    <text evidence="1">Belongs to the bacterial ribosomal protein bS18 family.</text>
</comment>
<dbReference type="PANTHER" id="PTHR13479:SF40">
    <property type="entry name" value="SMALL RIBOSOMAL SUBUNIT PROTEIN BS18M"/>
    <property type="match status" value="1"/>
</dbReference>
<dbReference type="SUPFAM" id="SSF46911">
    <property type="entry name" value="Ribosomal protein S18"/>
    <property type="match status" value="1"/>
</dbReference>
<evidence type="ECO:0000313" key="6">
    <source>
        <dbReference type="Proteomes" id="UP000308197"/>
    </source>
</evidence>
<protein>
    <recommendedName>
        <fullName evidence="4">Small ribosomal subunit protein bS18m</fullName>
    </recommendedName>
</protein>
<dbReference type="PRINTS" id="PR00974">
    <property type="entry name" value="RIBOSOMALS18"/>
</dbReference>
<dbReference type="Proteomes" id="UP000308197">
    <property type="component" value="Unassembled WGS sequence"/>
</dbReference>
<sequence length="163" mass="18601">MSELSDTVLDIAEEQEIIRAGRAGELPFDDNIIDSAPVVGSKDYPTLKGFQPGQFTRPKSFSRAEYNKERSWTKRQLLGPDAATSKEVDVFYQMNLDPLKECRNTSLLSRFVTNMGKIRGRSETKLTWKNQRRMGKAIRRAKMMGIIPVLSRRPLFMTDKGMP</sequence>
<dbReference type="PANTHER" id="PTHR13479">
    <property type="entry name" value="30S RIBOSOMAL PROTEIN S18"/>
    <property type="match status" value="1"/>
</dbReference>
<dbReference type="GO" id="GO:0070181">
    <property type="term" value="F:small ribosomal subunit rRNA binding"/>
    <property type="evidence" value="ECO:0007669"/>
    <property type="project" value="TreeGrafter"/>
</dbReference>
<organism evidence="5 6">
    <name type="scientific">Polyporus arcularius HHB13444</name>
    <dbReference type="NCBI Taxonomy" id="1314778"/>
    <lineage>
        <taxon>Eukaryota</taxon>
        <taxon>Fungi</taxon>
        <taxon>Dikarya</taxon>
        <taxon>Basidiomycota</taxon>
        <taxon>Agaricomycotina</taxon>
        <taxon>Agaricomycetes</taxon>
        <taxon>Polyporales</taxon>
        <taxon>Polyporaceae</taxon>
        <taxon>Polyporus</taxon>
    </lineage>
</organism>
<evidence type="ECO:0000313" key="5">
    <source>
        <dbReference type="EMBL" id="TFK92221.1"/>
    </source>
</evidence>
<dbReference type="GO" id="GO:0005763">
    <property type="term" value="C:mitochondrial small ribosomal subunit"/>
    <property type="evidence" value="ECO:0007669"/>
    <property type="project" value="TreeGrafter"/>
</dbReference>
<accession>A0A5C3PS43</accession>
<name>A0A5C3PS43_9APHY</name>
<keyword evidence="6" id="KW-1185">Reference proteome</keyword>
<keyword evidence="3" id="KW-0687">Ribonucleoprotein</keyword>
<dbReference type="InParanoid" id="A0A5C3PS43"/>
<reference evidence="5 6" key="1">
    <citation type="journal article" date="2019" name="Nat. Ecol. Evol.">
        <title>Megaphylogeny resolves global patterns of mushroom evolution.</title>
        <authorList>
            <person name="Varga T."/>
            <person name="Krizsan K."/>
            <person name="Foldi C."/>
            <person name="Dima B."/>
            <person name="Sanchez-Garcia M."/>
            <person name="Sanchez-Ramirez S."/>
            <person name="Szollosi G.J."/>
            <person name="Szarkandi J.G."/>
            <person name="Papp V."/>
            <person name="Albert L."/>
            <person name="Andreopoulos W."/>
            <person name="Angelini C."/>
            <person name="Antonin V."/>
            <person name="Barry K.W."/>
            <person name="Bougher N.L."/>
            <person name="Buchanan P."/>
            <person name="Buyck B."/>
            <person name="Bense V."/>
            <person name="Catcheside P."/>
            <person name="Chovatia M."/>
            <person name="Cooper J."/>
            <person name="Damon W."/>
            <person name="Desjardin D."/>
            <person name="Finy P."/>
            <person name="Geml J."/>
            <person name="Haridas S."/>
            <person name="Hughes K."/>
            <person name="Justo A."/>
            <person name="Karasinski D."/>
            <person name="Kautmanova I."/>
            <person name="Kiss B."/>
            <person name="Kocsube S."/>
            <person name="Kotiranta H."/>
            <person name="LaButti K.M."/>
            <person name="Lechner B.E."/>
            <person name="Liimatainen K."/>
            <person name="Lipzen A."/>
            <person name="Lukacs Z."/>
            <person name="Mihaltcheva S."/>
            <person name="Morgado L.N."/>
            <person name="Niskanen T."/>
            <person name="Noordeloos M.E."/>
            <person name="Ohm R.A."/>
            <person name="Ortiz-Santana B."/>
            <person name="Ovrebo C."/>
            <person name="Racz N."/>
            <person name="Riley R."/>
            <person name="Savchenko A."/>
            <person name="Shiryaev A."/>
            <person name="Soop K."/>
            <person name="Spirin V."/>
            <person name="Szebenyi C."/>
            <person name="Tomsovsky M."/>
            <person name="Tulloss R.E."/>
            <person name="Uehling J."/>
            <person name="Grigoriev I.V."/>
            <person name="Vagvolgyi C."/>
            <person name="Papp T."/>
            <person name="Martin F.M."/>
            <person name="Miettinen O."/>
            <person name="Hibbett D.S."/>
            <person name="Nagy L.G."/>
        </authorList>
    </citation>
    <scope>NUCLEOTIDE SEQUENCE [LARGE SCALE GENOMIC DNA]</scope>
    <source>
        <strain evidence="5 6">HHB13444</strain>
    </source>
</reference>
<dbReference type="Pfam" id="PF01084">
    <property type="entry name" value="Ribosomal_S18"/>
    <property type="match status" value="1"/>
</dbReference>
<dbReference type="GO" id="GO:0003735">
    <property type="term" value="F:structural constituent of ribosome"/>
    <property type="evidence" value="ECO:0007669"/>
    <property type="project" value="InterPro"/>
</dbReference>
<dbReference type="Gene3D" id="4.10.640.10">
    <property type="entry name" value="Ribosomal protein S18"/>
    <property type="match status" value="1"/>
</dbReference>